<feature type="transmembrane region" description="Helical" evidence="6">
    <location>
        <begin position="70"/>
        <end position="96"/>
    </location>
</feature>
<evidence type="ECO:0000259" key="7">
    <source>
        <dbReference type="PROSITE" id="PS50850"/>
    </source>
</evidence>
<name>A0A917NDC9_9PSEU</name>
<reference evidence="8" key="4">
    <citation type="submission" date="2023-12" db="EMBL/GenBank/DDBJ databases">
        <authorList>
            <person name="Sun Q."/>
            <person name="Inoue M."/>
        </authorList>
    </citation>
    <scope>NUCLEOTIDE SEQUENCE</scope>
    <source>
        <strain evidence="8">JCM 10664</strain>
    </source>
</reference>
<sequence>MPLALLALAIGALGIGTTEFVIMGVLPQVAGEYGVSIPTAGWLVSGYALGVLIGAPILTVLGTKVSRKKMLLFLMGVFIAGNALSAAAPTFSIMLIGRIITSFAHGAFFGIGSVVAASLVTPEKKASAISLMFMGLTVANIIGVPGGTYIGQAFGWRVTFTIVALLGVIGFLGVAMLVPEQGRPEAARIRTEFTAFRNVQVWLAMAMTVLGYGGVFAAITYIAPMMTDVAGFPESGVTWLLVLFGIGMFLGNLLGGKYADKALMPMLFTTLAALAAVLLLFTVTAHSQVLSAITLTAIGALGFATVPPLQKWILDQASAAPTLASAANIGAFNLGNALAAWLGGVVIDAGFGYTSPNWVGAILAGTALLLSFLAAYLDRRSRATATGAAPRHAEPEPAR</sequence>
<dbReference type="EMBL" id="BAAAHC010000013">
    <property type="protein sequence ID" value="GAA0528758.1"/>
    <property type="molecule type" value="Genomic_DNA"/>
</dbReference>
<evidence type="ECO:0000256" key="5">
    <source>
        <dbReference type="ARBA" id="ARBA00023136"/>
    </source>
</evidence>
<dbReference type="InterPro" id="IPR036259">
    <property type="entry name" value="MFS_trans_sf"/>
</dbReference>
<gene>
    <name evidence="8" type="ORF">GCM10009545_33890</name>
    <name evidence="9" type="ORF">GCM10011581_31040</name>
</gene>
<feature type="transmembrane region" description="Helical" evidence="6">
    <location>
        <begin position="330"/>
        <end position="352"/>
    </location>
</feature>
<dbReference type="CDD" id="cd17324">
    <property type="entry name" value="MFS_NepI_like"/>
    <property type="match status" value="1"/>
</dbReference>
<evidence type="ECO:0000256" key="2">
    <source>
        <dbReference type="ARBA" id="ARBA00022475"/>
    </source>
</evidence>
<feature type="transmembrane region" description="Helical" evidence="6">
    <location>
        <begin position="156"/>
        <end position="178"/>
    </location>
</feature>
<feature type="transmembrane region" description="Helical" evidence="6">
    <location>
        <begin position="289"/>
        <end position="309"/>
    </location>
</feature>
<dbReference type="AlphaFoldDB" id="A0A917NDC9"/>
<dbReference type="SUPFAM" id="SSF103473">
    <property type="entry name" value="MFS general substrate transporter"/>
    <property type="match status" value="1"/>
</dbReference>
<accession>A0A917NDC9</accession>
<keyword evidence="4 6" id="KW-1133">Transmembrane helix</keyword>
<dbReference type="PROSITE" id="PS50850">
    <property type="entry name" value="MFS"/>
    <property type="match status" value="1"/>
</dbReference>
<evidence type="ECO:0000313" key="11">
    <source>
        <dbReference type="Proteomes" id="UP001500220"/>
    </source>
</evidence>
<dbReference type="Proteomes" id="UP000597989">
    <property type="component" value="Unassembled WGS sequence"/>
</dbReference>
<keyword evidence="5 6" id="KW-0472">Membrane</keyword>
<dbReference type="EMBL" id="BMMT01000010">
    <property type="protein sequence ID" value="GGI91731.1"/>
    <property type="molecule type" value="Genomic_DNA"/>
</dbReference>
<keyword evidence="11" id="KW-1185">Reference proteome</keyword>
<dbReference type="InterPro" id="IPR020846">
    <property type="entry name" value="MFS_dom"/>
</dbReference>
<dbReference type="InterPro" id="IPR011701">
    <property type="entry name" value="MFS"/>
</dbReference>
<dbReference type="GO" id="GO:0022857">
    <property type="term" value="F:transmembrane transporter activity"/>
    <property type="evidence" value="ECO:0007669"/>
    <property type="project" value="InterPro"/>
</dbReference>
<dbReference type="GO" id="GO:0005886">
    <property type="term" value="C:plasma membrane"/>
    <property type="evidence" value="ECO:0007669"/>
    <property type="project" value="UniProtKB-SubCell"/>
</dbReference>
<reference evidence="8 11" key="2">
    <citation type="journal article" date="2019" name="Int. J. Syst. Evol. Microbiol.">
        <title>The Global Catalogue of Microorganisms (GCM) 10K type strain sequencing project: providing services to taxonomists for standard genome sequencing and annotation.</title>
        <authorList>
            <consortium name="The Broad Institute Genomics Platform"/>
            <consortium name="The Broad Institute Genome Sequencing Center for Infectious Disease"/>
            <person name="Wu L."/>
            <person name="Ma J."/>
        </authorList>
    </citation>
    <scope>NUCLEOTIDE SEQUENCE [LARGE SCALE GENOMIC DNA]</scope>
    <source>
        <strain evidence="8 11">JCM 10664</strain>
    </source>
</reference>
<feature type="transmembrane region" description="Helical" evidence="6">
    <location>
        <begin position="128"/>
        <end position="150"/>
    </location>
</feature>
<feature type="transmembrane region" description="Helical" evidence="6">
    <location>
        <begin position="358"/>
        <end position="377"/>
    </location>
</feature>
<dbReference type="RefSeq" id="WP_188988238.1">
    <property type="nucleotide sequence ID" value="NZ_BAAAHC010000013.1"/>
</dbReference>
<dbReference type="InterPro" id="IPR050189">
    <property type="entry name" value="MFS_Efflux_Transporters"/>
</dbReference>
<evidence type="ECO:0000313" key="8">
    <source>
        <dbReference type="EMBL" id="GAA0528758.1"/>
    </source>
</evidence>
<proteinExistence type="predicted"/>
<reference evidence="9" key="3">
    <citation type="submission" date="2020-09" db="EMBL/GenBank/DDBJ databases">
        <authorList>
            <person name="Sun Q."/>
            <person name="Zhou Y."/>
        </authorList>
    </citation>
    <scope>NUCLEOTIDE SEQUENCE</scope>
    <source>
        <strain evidence="9">CGMCC 4.7206</strain>
    </source>
</reference>
<dbReference type="Gene3D" id="1.20.1250.20">
    <property type="entry name" value="MFS general substrate transporter like domains"/>
    <property type="match status" value="2"/>
</dbReference>
<feature type="transmembrane region" description="Helical" evidence="6">
    <location>
        <begin position="262"/>
        <end position="283"/>
    </location>
</feature>
<feature type="transmembrane region" description="Helical" evidence="6">
    <location>
        <begin position="199"/>
        <end position="224"/>
    </location>
</feature>
<reference evidence="9 10" key="1">
    <citation type="journal article" date="2014" name="Int. J. Syst. Evol. Microbiol.">
        <title>Complete genome sequence of Corynebacterium casei LMG S-19264T (=DSM 44701T), isolated from a smear-ripened cheese.</title>
        <authorList>
            <consortium name="US DOE Joint Genome Institute (JGI-PGF)"/>
            <person name="Walter F."/>
            <person name="Albersmeier A."/>
            <person name="Kalinowski J."/>
            <person name="Ruckert C."/>
        </authorList>
    </citation>
    <scope>NUCLEOTIDE SEQUENCE [LARGE SCALE GENOMIC DNA]</scope>
    <source>
        <strain evidence="9 10">CGMCC 4.7206</strain>
    </source>
</reference>
<feature type="domain" description="Major facilitator superfamily (MFS) profile" evidence="7">
    <location>
        <begin position="4"/>
        <end position="382"/>
    </location>
</feature>
<dbReference type="Proteomes" id="UP001500220">
    <property type="component" value="Unassembled WGS sequence"/>
</dbReference>
<evidence type="ECO:0000256" key="3">
    <source>
        <dbReference type="ARBA" id="ARBA00022692"/>
    </source>
</evidence>
<evidence type="ECO:0000256" key="6">
    <source>
        <dbReference type="SAM" id="Phobius"/>
    </source>
</evidence>
<feature type="transmembrane region" description="Helical" evidence="6">
    <location>
        <begin position="102"/>
        <end position="121"/>
    </location>
</feature>
<keyword evidence="2" id="KW-1003">Cell membrane</keyword>
<organism evidence="9 10">
    <name type="scientific">Saccharopolyspora thermophila</name>
    <dbReference type="NCBI Taxonomy" id="89367"/>
    <lineage>
        <taxon>Bacteria</taxon>
        <taxon>Bacillati</taxon>
        <taxon>Actinomycetota</taxon>
        <taxon>Actinomycetes</taxon>
        <taxon>Pseudonocardiales</taxon>
        <taxon>Pseudonocardiaceae</taxon>
        <taxon>Saccharopolyspora</taxon>
    </lineage>
</organism>
<comment type="caution">
    <text evidence="9">The sequence shown here is derived from an EMBL/GenBank/DDBJ whole genome shotgun (WGS) entry which is preliminary data.</text>
</comment>
<evidence type="ECO:0000256" key="1">
    <source>
        <dbReference type="ARBA" id="ARBA00004651"/>
    </source>
</evidence>
<protein>
    <submittedName>
        <fullName evidence="9">MFS transporter</fullName>
    </submittedName>
</protein>
<dbReference type="Pfam" id="PF07690">
    <property type="entry name" value="MFS_1"/>
    <property type="match status" value="1"/>
</dbReference>
<comment type="subcellular location">
    <subcellularLocation>
        <location evidence="1">Cell membrane</location>
        <topology evidence="1">Multi-pass membrane protein</topology>
    </subcellularLocation>
</comment>
<keyword evidence="3 6" id="KW-0812">Transmembrane</keyword>
<evidence type="ECO:0000256" key="4">
    <source>
        <dbReference type="ARBA" id="ARBA00022989"/>
    </source>
</evidence>
<feature type="transmembrane region" description="Helical" evidence="6">
    <location>
        <begin position="236"/>
        <end position="255"/>
    </location>
</feature>
<dbReference type="PANTHER" id="PTHR43124">
    <property type="entry name" value="PURINE EFFLUX PUMP PBUE"/>
    <property type="match status" value="1"/>
</dbReference>
<dbReference type="PANTHER" id="PTHR43124:SF3">
    <property type="entry name" value="CHLORAMPHENICOL EFFLUX PUMP RV0191"/>
    <property type="match status" value="1"/>
</dbReference>
<evidence type="ECO:0000313" key="9">
    <source>
        <dbReference type="EMBL" id="GGI91731.1"/>
    </source>
</evidence>
<feature type="transmembrane region" description="Helical" evidence="6">
    <location>
        <begin position="42"/>
        <end position="63"/>
    </location>
</feature>
<evidence type="ECO:0000313" key="10">
    <source>
        <dbReference type="Proteomes" id="UP000597989"/>
    </source>
</evidence>